<feature type="chain" id="PRO_5020778084" description="DUF4148 domain-containing protein" evidence="2">
    <location>
        <begin position="27"/>
        <end position="123"/>
    </location>
</feature>
<feature type="compositionally biased region" description="Polar residues" evidence="1">
    <location>
        <begin position="80"/>
        <end position="98"/>
    </location>
</feature>
<name>A0A4Q7RC81_9BURK</name>
<gene>
    <name evidence="3" type="ORF">EV147_4624</name>
</gene>
<keyword evidence="4" id="KW-1185">Reference proteome</keyword>
<protein>
    <recommendedName>
        <fullName evidence="5">DUF4148 domain-containing protein</fullName>
    </recommendedName>
</protein>
<dbReference type="OrthoDB" id="8966604at2"/>
<evidence type="ECO:0000313" key="4">
    <source>
        <dbReference type="Proteomes" id="UP000291078"/>
    </source>
</evidence>
<dbReference type="Proteomes" id="UP000291078">
    <property type="component" value="Unassembled WGS sequence"/>
</dbReference>
<evidence type="ECO:0000256" key="1">
    <source>
        <dbReference type="SAM" id="MobiDB-lite"/>
    </source>
</evidence>
<evidence type="ECO:0000313" key="3">
    <source>
        <dbReference type="EMBL" id="RZT30776.1"/>
    </source>
</evidence>
<reference evidence="3 4" key="1">
    <citation type="journal article" date="2015" name="Stand. Genomic Sci.">
        <title>Genomic Encyclopedia of Bacterial and Archaeal Type Strains, Phase III: the genomes of soil and plant-associated and newly described type strains.</title>
        <authorList>
            <person name="Whitman W.B."/>
            <person name="Woyke T."/>
            <person name="Klenk H.P."/>
            <person name="Zhou Y."/>
            <person name="Lilburn T.G."/>
            <person name="Beck B.J."/>
            <person name="De Vos P."/>
            <person name="Vandamme P."/>
            <person name="Eisen J.A."/>
            <person name="Garrity G."/>
            <person name="Hugenholtz P."/>
            <person name="Kyrpides N.C."/>
        </authorList>
    </citation>
    <scope>NUCLEOTIDE SEQUENCE [LARGE SCALE GENOMIC DNA]</scope>
    <source>
        <strain evidence="3 4">ASC-9842</strain>
    </source>
</reference>
<keyword evidence="2" id="KW-0732">Signal</keyword>
<dbReference type="RefSeq" id="WP_130393522.1">
    <property type="nucleotide sequence ID" value="NZ_SGXM01000010.1"/>
</dbReference>
<feature type="signal peptide" evidence="2">
    <location>
        <begin position="1"/>
        <end position="26"/>
    </location>
</feature>
<organism evidence="3 4">
    <name type="scientific">Cupriavidus agavae</name>
    <dbReference type="NCBI Taxonomy" id="1001822"/>
    <lineage>
        <taxon>Bacteria</taxon>
        <taxon>Pseudomonadati</taxon>
        <taxon>Pseudomonadota</taxon>
        <taxon>Betaproteobacteria</taxon>
        <taxon>Burkholderiales</taxon>
        <taxon>Burkholderiaceae</taxon>
        <taxon>Cupriavidus</taxon>
    </lineage>
</organism>
<proteinExistence type="predicted"/>
<dbReference type="AlphaFoldDB" id="A0A4Q7RC81"/>
<comment type="caution">
    <text evidence="3">The sequence shown here is derived from an EMBL/GenBank/DDBJ whole genome shotgun (WGS) entry which is preliminary data.</text>
</comment>
<dbReference type="EMBL" id="SGXM01000010">
    <property type="protein sequence ID" value="RZT30776.1"/>
    <property type="molecule type" value="Genomic_DNA"/>
</dbReference>
<evidence type="ECO:0000256" key="2">
    <source>
        <dbReference type="SAM" id="SignalP"/>
    </source>
</evidence>
<feature type="region of interest" description="Disordered" evidence="1">
    <location>
        <begin position="41"/>
        <end position="66"/>
    </location>
</feature>
<evidence type="ECO:0008006" key="5">
    <source>
        <dbReference type="Google" id="ProtNLM"/>
    </source>
</evidence>
<sequence length="123" mass="13312">MVTPRRLLPLAALLVLIPGSSVWAQAQGTSGAAAAISDAVQEGSNPYRPPSAPNPNDKTNASYEDQRRARCDQLLRDINETSNQRSYKSPGTATTNAQGGAVPKLERDKTLKRLQQSYRDNCS</sequence>
<accession>A0A4Q7RC81</accession>
<feature type="region of interest" description="Disordered" evidence="1">
    <location>
        <begin position="80"/>
        <end position="123"/>
    </location>
</feature>
<feature type="compositionally biased region" description="Polar residues" evidence="1">
    <location>
        <begin position="113"/>
        <end position="123"/>
    </location>
</feature>
<feature type="compositionally biased region" description="Polar residues" evidence="1">
    <location>
        <begin position="54"/>
        <end position="63"/>
    </location>
</feature>